<proteinExistence type="inferred from homology"/>
<evidence type="ECO:0000256" key="4">
    <source>
        <dbReference type="ARBA" id="ARBA00022692"/>
    </source>
</evidence>
<evidence type="ECO:0000256" key="7">
    <source>
        <dbReference type="ARBA" id="ARBA00022927"/>
    </source>
</evidence>
<evidence type="ECO:0000256" key="10">
    <source>
        <dbReference type="RuleBase" id="RU365011"/>
    </source>
</evidence>
<sequence>MTDLEKLQRQSRAPSLCGGRTQMSRFFKYFLALGSLAAIVGLYCATIDIGETISPQGCRMSWMSPSYVLQSDFDSTWSPLAKRYSLWLYREVGWNAAQIGDSLPVLFLPGNAGSSHQVRSIASSAIRQYLSNPNHVSSEFASTSDFHRPLDVYTVDFNEDLSAFHGTTLQSQIEYTTQAISYILSLYPDNTRIILMGHSMGGIVATSQLPSQNISAIITMATPYNLPPARFDANIDAIFAKLQDTLAADPTPVVSLCGGAADKMIPSEACILPETPVGFRRTVFTSALEGSWTGVGHEAMVWCHQVRWRVARALLELAPQRARLEVEKTLDRWIRDGHTLPPDASDPQPLTQHDLDSLKDLRLGSKLVLKNPVQASAGSYRLLIPRKVSLNSKTSLTIMLSRGSINAIGPQHPIPLRASVFACDKDQTNCARLQPSALKLIPSPIPGKSFPLPREGSDESEGVVLFEADLTSLSDTGGSVIIKVDNATGEGWVLASVENNHPTPDESAGMMSLLLRGVTVPVQTMSSLKNVYNLPHILASSLLVYRATAVGKSEPRCLNVLFPPLLVHHSNPTETHYFTLRNQDEPRALLHTHKPGPFIHDSTFVPRGLAFTIYSSGLSECEQPLEGIRLTLDWVATLARWSTRYWTSVLAWAVGVVALNMFYSLDSHGHIEPVSTALERFTTGLLPRLVLSSFFFSFVPLPASLFLGNDGHGWFSVVAPLIMVISTGLVILMWWILSVVVYLLPKVFCIGKQRKIDTTMVSNNTLASMGVLLLAILLFIPWQVAFLGCWVYHFHTCAVHGQPMESENPPRRSNDNYSMNGDAREKPDKTEISKIERQNNQNLNMHILLLMTWLLPLVAPTLAVWVRTLITAGFTTAFDGDHNFLNVAPFLILVDFASWTQTRLFDASPFEEWIPARWLFAAVGGIAFIFGSRTPYAMFRATTVVLGIFVCTKIGRRYWKGTGR</sequence>
<dbReference type="GO" id="GO:0050185">
    <property type="term" value="F:phosphatidylinositol deacylase activity"/>
    <property type="evidence" value="ECO:0007669"/>
    <property type="project" value="TreeGrafter"/>
</dbReference>
<keyword evidence="4 10" id="KW-0812">Transmembrane</keyword>
<reference evidence="14 15" key="1">
    <citation type="journal article" date="2019" name="Nat. Ecol. Evol.">
        <title>Megaphylogeny resolves global patterns of mushroom evolution.</title>
        <authorList>
            <person name="Varga T."/>
            <person name="Krizsan K."/>
            <person name="Foldi C."/>
            <person name="Dima B."/>
            <person name="Sanchez-Garcia M."/>
            <person name="Sanchez-Ramirez S."/>
            <person name="Szollosi G.J."/>
            <person name="Szarkandi J.G."/>
            <person name="Papp V."/>
            <person name="Albert L."/>
            <person name="Andreopoulos W."/>
            <person name="Angelini C."/>
            <person name="Antonin V."/>
            <person name="Barry K.W."/>
            <person name="Bougher N.L."/>
            <person name="Buchanan P."/>
            <person name="Buyck B."/>
            <person name="Bense V."/>
            <person name="Catcheside P."/>
            <person name="Chovatia M."/>
            <person name="Cooper J."/>
            <person name="Damon W."/>
            <person name="Desjardin D."/>
            <person name="Finy P."/>
            <person name="Geml J."/>
            <person name="Haridas S."/>
            <person name="Hughes K."/>
            <person name="Justo A."/>
            <person name="Karasinski D."/>
            <person name="Kautmanova I."/>
            <person name="Kiss B."/>
            <person name="Kocsube S."/>
            <person name="Kotiranta H."/>
            <person name="LaButti K.M."/>
            <person name="Lechner B.E."/>
            <person name="Liimatainen K."/>
            <person name="Lipzen A."/>
            <person name="Lukacs Z."/>
            <person name="Mihaltcheva S."/>
            <person name="Morgado L.N."/>
            <person name="Niskanen T."/>
            <person name="Noordeloos M.E."/>
            <person name="Ohm R.A."/>
            <person name="Ortiz-Santana B."/>
            <person name="Ovrebo C."/>
            <person name="Racz N."/>
            <person name="Riley R."/>
            <person name="Savchenko A."/>
            <person name="Shiryaev A."/>
            <person name="Soop K."/>
            <person name="Spirin V."/>
            <person name="Szebenyi C."/>
            <person name="Tomsovsky M."/>
            <person name="Tulloss R.E."/>
            <person name="Uehling J."/>
            <person name="Grigoriev I.V."/>
            <person name="Vagvolgyi C."/>
            <person name="Papp T."/>
            <person name="Martin F.M."/>
            <person name="Miettinen O."/>
            <person name="Hibbett D.S."/>
            <person name="Nagy L.G."/>
        </authorList>
    </citation>
    <scope>NUCLEOTIDE SEQUENCE [LARGE SCALE GENOMIC DNA]</scope>
    <source>
        <strain evidence="14 15">CBS 121175</strain>
    </source>
</reference>
<evidence type="ECO:0000256" key="3">
    <source>
        <dbReference type="ARBA" id="ARBA00022448"/>
    </source>
</evidence>
<evidence type="ECO:0000259" key="12">
    <source>
        <dbReference type="Pfam" id="PF07819"/>
    </source>
</evidence>
<dbReference type="Gene3D" id="3.40.50.1820">
    <property type="entry name" value="alpha/beta hydrolase"/>
    <property type="match status" value="1"/>
</dbReference>
<dbReference type="PANTHER" id="PTHR15495">
    <property type="entry name" value="NEGATIVE REGULATOR OF VESICLE FORMATION-RELATED"/>
    <property type="match status" value="1"/>
</dbReference>
<keyword evidence="8 10" id="KW-1133">Transmembrane helix</keyword>
<dbReference type="InterPro" id="IPR029058">
    <property type="entry name" value="AB_hydrolase_fold"/>
</dbReference>
<feature type="domain" description="GPI inositol-deacylase PGAP1-like alpha/beta" evidence="12">
    <location>
        <begin position="103"/>
        <end position="316"/>
    </location>
</feature>
<dbReference type="STRING" id="230819.A0A5C3KZS3"/>
<keyword evidence="9 10" id="KW-0472">Membrane</keyword>
<keyword evidence="15" id="KW-1185">Reference proteome</keyword>
<dbReference type="PANTHER" id="PTHR15495:SF7">
    <property type="entry name" value="GPI INOSITOL-DEACYLASE"/>
    <property type="match status" value="1"/>
</dbReference>
<dbReference type="AlphaFoldDB" id="A0A5C3KZS3"/>
<dbReference type="GO" id="GO:0005789">
    <property type="term" value="C:endoplasmic reticulum membrane"/>
    <property type="evidence" value="ECO:0007669"/>
    <property type="project" value="UniProtKB-SubCell"/>
</dbReference>
<dbReference type="Pfam" id="PF07819">
    <property type="entry name" value="PGAP1"/>
    <property type="match status" value="1"/>
</dbReference>
<dbReference type="InterPro" id="IPR012908">
    <property type="entry name" value="PGAP1-ab_dom-like"/>
</dbReference>
<evidence type="ECO:0000256" key="9">
    <source>
        <dbReference type="ARBA" id="ARBA00023136"/>
    </source>
</evidence>
<dbReference type="Proteomes" id="UP000307440">
    <property type="component" value="Unassembled WGS sequence"/>
</dbReference>
<evidence type="ECO:0000256" key="5">
    <source>
        <dbReference type="ARBA" id="ARBA00022801"/>
    </source>
</evidence>
<comment type="function">
    <text evidence="10">Involved in inositol deacylation of GPI-anchored proteins which plays important roles in the quality control and ER-associated degradation of GPI-anchored proteins.</text>
</comment>
<evidence type="ECO:0000256" key="11">
    <source>
        <dbReference type="SAM" id="MobiDB-lite"/>
    </source>
</evidence>
<dbReference type="GO" id="GO:0015031">
    <property type="term" value="P:protein transport"/>
    <property type="evidence" value="ECO:0007669"/>
    <property type="project" value="UniProtKB-KW"/>
</dbReference>
<dbReference type="GO" id="GO:0006505">
    <property type="term" value="P:GPI anchor metabolic process"/>
    <property type="evidence" value="ECO:0007669"/>
    <property type="project" value="TreeGrafter"/>
</dbReference>
<keyword evidence="7 10" id="KW-0653">Protein transport</keyword>
<keyword evidence="6 10" id="KW-0256">Endoplasmic reticulum</keyword>
<feature type="transmembrane region" description="Helical" evidence="10">
    <location>
        <begin position="685"/>
        <end position="707"/>
    </location>
</feature>
<comment type="subcellular location">
    <subcellularLocation>
        <location evidence="1">Endoplasmic reticulum membrane</location>
        <topology evidence="1">Multi-pass membrane protein</topology>
    </subcellularLocation>
</comment>
<name>A0A5C3KZS3_COPMA</name>
<dbReference type="Pfam" id="PF25140">
    <property type="entry name" value="PGAP1_TMD"/>
    <property type="match status" value="1"/>
</dbReference>
<evidence type="ECO:0000256" key="6">
    <source>
        <dbReference type="ARBA" id="ARBA00022824"/>
    </source>
</evidence>
<feature type="domain" description="GPI inositol-deacylase transmembrane" evidence="13">
    <location>
        <begin position="704"/>
        <end position="953"/>
    </location>
</feature>
<evidence type="ECO:0000259" key="13">
    <source>
        <dbReference type="Pfam" id="PF25140"/>
    </source>
</evidence>
<dbReference type="EMBL" id="ML210180">
    <property type="protein sequence ID" value="TFK25932.1"/>
    <property type="molecule type" value="Genomic_DNA"/>
</dbReference>
<organism evidence="14 15">
    <name type="scientific">Coprinopsis marcescibilis</name>
    <name type="common">Agaric fungus</name>
    <name type="synonym">Psathyrella marcescibilis</name>
    <dbReference type="NCBI Taxonomy" id="230819"/>
    <lineage>
        <taxon>Eukaryota</taxon>
        <taxon>Fungi</taxon>
        <taxon>Dikarya</taxon>
        <taxon>Basidiomycota</taxon>
        <taxon>Agaricomycotina</taxon>
        <taxon>Agaricomycetes</taxon>
        <taxon>Agaricomycetidae</taxon>
        <taxon>Agaricales</taxon>
        <taxon>Agaricineae</taxon>
        <taxon>Psathyrellaceae</taxon>
        <taxon>Coprinopsis</taxon>
    </lineage>
</organism>
<feature type="transmembrane region" description="Helical" evidence="10">
    <location>
        <begin position="913"/>
        <end position="931"/>
    </location>
</feature>
<feature type="transmembrane region" description="Helical" evidence="10">
    <location>
        <begin position="713"/>
        <end position="744"/>
    </location>
</feature>
<feature type="transmembrane region" description="Helical" evidence="10">
    <location>
        <begin position="645"/>
        <end position="665"/>
    </location>
</feature>
<gene>
    <name evidence="14" type="ORF">FA15DRAFT_667923</name>
</gene>
<feature type="transmembrane region" description="Helical" evidence="10">
    <location>
        <begin position="29"/>
        <end position="50"/>
    </location>
</feature>
<feature type="transmembrane region" description="Helical" evidence="10">
    <location>
        <begin position="765"/>
        <end position="784"/>
    </location>
</feature>
<dbReference type="InterPro" id="IPR056824">
    <property type="entry name" value="PGAP1_TMD"/>
</dbReference>
<keyword evidence="3 10" id="KW-0813">Transport</keyword>
<dbReference type="OrthoDB" id="348976at2759"/>
<accession>A0A5C3KZS3</accession>
<feature type="region of interest" description="Disordered" evidence="11">
    <location>
        <begin position="802"/>
        <end position="829"/>
    </location>
</feature>
<evidence type="ECO:0000313" key="15">
    <source>
        <dbReference type="Proteomes" id="UP000307440"/>
    </source>
</evidence>
<dbReference type="EC" id="3.1.-.-" evidence="10"/>
<evidence type="ECO:0000256" key="2">
    <source>
        <dbReference type="ARBA" id="ARBA00006931"/>
    </source>
</evidence>
<comment type="similarity">
    <text evidence="2 10">Belongs to the GPI inositol-deacylase family.</text>
</comment>
<keyword evidence="5 10" id="KW-0378">Hydrolase</keyword>
<evidence type="ECO:0000313" key="14">
    <source>
        <dbReference type="EMBL" id="TFK25932.1"/>
    </source>
</evidence>
<evidence type="ECO:0000256" key="1">
    <source>
        <dbReference type="ARBA" id="ARBA00004477"/>
    </source>
</evidence>
<dbReference type="GO" id="GO:0006888">
    <property type="term" value="P:endoplasmic reticulum to Golgi vesicle-mediated transport"/>
    <property type="evidence" value="ECO:0007669"/>
    <property type="project" value="TreeGrafter"/>
</dbReference>
<protein>
    <recommendedName>
        <fullName evidence="10">GPI inositol-deacylase</fullName>
        <ecNumber evidence="10">3.1.-.-</ecNumber>
    </recommendedName>
</protein>
<evidence type="ECO:0000256" key="8">
    <source>
        <dbReference type="ARBA" id="ARBA00022989"/>
    </source>
</evidence>
<dbReference type="SUPFAM" id="SSF53474">
    <property type="entry name" value="alpha/beta-Hydrolases"/>
    <property type="match status" value="1"/>
</dbReference>
<feature type="transmembrane region" description="Helical" evidence="10">
    <location>
        <begin position="847"/>
        <end position="866"/>
    </location>
</feature>
<dbReference type="InterPro" id="IPR039529">
    <property type="entry name" value="PGAP1/BST1"/>
</dbReference>